<gene>
    <name evidence="2" type="ORF">HLB16_07600</name>
</gene>
<comment type="caution">
    <text evidence="2">The sequence shown here is derived from an EMBL/GenBank/DDBJ whole genome shotgun (WGS) entry which is preliminary data.</text>
</comment>
<organism evidence="2 3">
    <name type="scientific">Cupriavidus gilardii</name>
    <dbReference type="NCBI Taxonomy" id="82541"/>
    <lineage>
        <taxon>Bacteria</taxon>
        <taxon>Pseudomonadati</taxon>
        <taxon>Pseudomonadota</taxon>
        <taxon>Betaproteobacteria</taxon>
        <taxon>Burkholderiales</taxon>
        <taxon>Burkholderiaceae</taxon>
        <taxon>Cupriavidus</taxon>
    </lineage>
</organism>
<dbReference type="InterPro" id="IPR007159">
    <property type="entry name" value="SpoVT-AbrB_dom"/>
</dbReference>
<evidence type="ECO:0000313" key="3">
    <source>
        <dbReference type="Proteomes" id="UP000542973"/>
    </source>
</evidence>
<dbReference type="EMBL" id="JABEMD010000009">
    <property type="protein sequence ID" value="NNH10746.1"/>
    <property type="molecule type" value="Genomic_DNA"/>
</dbReference>
<sequence>MAVAFCFSEHLRSLATENANAHREGGTSLAIRLPNSIVELLELSEGDHVEIVVDNSGSSPRRRSRDADALLERLRTFRGRLPADFKFGRGQDMR</sequence>
<name>A0A849B8J5_9BURK</name>
<accession>A0A849B8J5</accession>
<dbReference type="AlphaFoldDB" id="A0A849B8J5"/>
<reference evidence="2 3" key="1">
    <citation type="submission" date="2020-05" db="EMBL/GenBank/DDBJ databases">
        <title>MicrobeNet Type strains.</title>
        <authorList>
            <person name="Nicholson A.C."/>
        </authorList>
    </citation>
    <scope>NUCLEOTIDE SEQUENCE [LARGE SCALE GENOMIC DNA]</scope>
    <source>
        <strain evidence="2 3">ATCC 700815</strain>
    </source>
</reference>
<evidence type="ECO:0000259" key="1">
    <source>
        <dbReference type="Pfam" id="PF04014"/>
    </source>
</evidence>
<dbReference type="GO" id="GO:0003677">
    <property type="term" value="F:DNA binding"/>
    <property type="evidence" value="ECO:0007669"/>
    <property type="project" value="UniProtKB-KW"/>
</dbReference>
<dbReference type="Pfam" id="PF04014">
    <property type="entry name" value="MazE_antitoxin"/>
    <property type="match status" value="1"/>
</dbReference>
<dbReference type="InterPro" id="IPR037914">
    <property type="entry name" value="SpoVT-AbrB_sf"/>
</dbReference>
<proteinExistence type="predicted"/>
<protein>
    <submittedName>
        <fullName evidence="2">AbrB/MazE/SpoVT family DNA-binding domain-containing protein</fullName>
    </submittedName>
</protein>
<keyword evidence="2" id="KW-0238">DNA-binding</keyword>
<feature type="domain" description="SpoVT-AbrB" evidence="1">
    <location>
        <begin position="25"/>
        <end position="57"/>
    </location>
</feature>
<dbReference type="SUPFAM" id="SSF89447">
    <property type="entry name" value="AbrB/MazE/MraZ-like"/>
    <property type="match status" value="1"/>
</dbReference>
<evidence type="ECO:0000313" key="2">
    <source>
        <dbReference type="EMBL" id="NNH10746.1"/>
    </source>
</evidence>
<dbReference type="Proteomes" id="UP000542973">
    <property type="component" value="Unassembled WGS sequence"/>
</dbReference>
<dbReference type="Gene3D" id="2.10.260.10">
    <property type="match status" value="1"/>
</dbReference>